<feature type="transmembrane region" description="Helical" evidence="6">
    <location>
        <begin position="231"/>
        <end position="253"/>
    </location>
</feature>
<protein>
    <submittedName>
        <fullName evidence="7">APC family permease</fullName>
    </submittedName>
</protein>
<feature type="transmembrane region" description="Helical" evidence="6">
    <location>
        <begin position="332"/>
        <end position="351"/>
    </location>
</feature>
<keyword evidence="8" id="KW-1185">Reference proteome</keyword>
<feature type="transmembrane region" description="Helical" evidence="6">
    <location>
        <begin position="128"/>
        <end position="149"/>
    </location>
</feature>
<keyword evidence="3 6" id="KW-0812">Transmembrane</keyword>
<dbReference type="GO" id="GO:0005886">
    <property type="term" value="C:plasma membrane"/>
    <property type="evidence" value="ECO:0007669"/>
    <property type="project" value="UniProtKB-SubCell"/>
</dbReference>
<organism evidence="7 8">
    <name type="scientific">Ectobacillus ponti</name>
    <dbReference type="NCBI Taxonomy" id="2961894"/>
    <lineage>
        <taxon>Bacteria</taxon>
        <taxon>Bacillati</taxon>
        <taxon>Bacillota</taxon>
        <taxon>Bacilli</taxon>
        <taxon>Bacillales</taxon>
        <taxon>Bacillaceae</taxon>
        <taxon>Ectobacillus</taxon>
    </lineage>
</organism>
<dbReference type="Pfam" id="PF13520">
    <property type="entry name" value="AA_permease_2"/>
    <property type="match status" value="1"/>
</dbReference>
<feature type="transmembrane region" description="Helical" evidence="6">
    <location>
        <begin position="415"/>
        <end position="432"/>
    </location>
</feature>
<gene>
    <name evidence="7" type="ORF">NK662_06630</name>
</gene>
<dbReference type="PANTHER" id="PTHR42770:SF16">
    <property type="entry name" value="AMINO ACID PERMEASE"/>
    <property type="match status" value="1"/>
</dbReference>
<feature type="transmembrane region" description="Helical" evidence="6">
    <location>
        <begin position="101"/>
        <end position="122"/>
    </location>
</feature>
<feature type="transmembrane region" description="Helical" evidence="6">
    <location>
        <begin position="47"/>
        <end position="68"/>
    </location>
</feature>
<evidence type="ECO:0000256" key="3">
    <source>
        <dbReference type="ARBA" id="ARBA00022692"/>
    </source>
</evidence>
<accession>A0AA42BQ95</accession>
<keyword evidence="4 6" id="KW-1133">Transmembrane helix</keyword>
<dbReference type="InterPro" id="IPR050367">
    <property type="entry name" value="APC_superfamily"/>
</dbReference>
<dbReference type="GO" id="GO:0022857">
    <property type="term" value="F:transmembrane transporter activity"/>
    <property type="evidence" value="ECO:0007669"/>
    <property type="project" value="InterPro"/>
</dbReference>
<evidence type="ECO:0000313" key="7">
    <source>
        <dbReference type="EMBL" id="MCP8968214.1"/>
    </source>
</evidence>
<evidence type="ECO:0000256" key="1">
    <source>
        <dbReference type="ARBA" id="ARBA00004651"/>
    </source>
</evidence>
<evidence type="ECO:0000256" key="4">
    <source>
        <dbReference type="ARBA" id="ARBA00022989"/>
    </source>
</evidence>
<proteinExistence type="predicted"/>
<feature type="transmembrane region" description="Helical" evidence="6">
    <location>
        <begin position="357"/>
        <end position="378"/>
    </location>
</feature>
<comment type="caution">
    <text evidence="7">The sequence shown here is derived from an EMBL/GenBank/DDBJ whole genome shotgun (WGS) entry which is preliminary data.</text>
</comment>
<evidence type="ECO:0000256" key="5">
    <source>
        <dbReference type="ARBA" id="ARBA00023136"/>
    </source>
</evidence>
<feature type="transmembrane region" description="Helical" evidence="6">
    <location>
        <begin position="287"/>
        <end position="311"/>
    </location>
</feature>
<dbReference type="Gene3D" id="1.20.1740.10">
    <property type="entry name" value="Amino acid/polyamine transporter I"/>
    <property type="match status" value="1"/>
</dbReference>
<evidence type="ECO:0000313" key="8">
    <source>
        <dbReference type="Proteomes" id="UP001156102"/>
    </source>
</evidence>
<dbReference type="PANTHER" id="PTHR42770">
    <property type="entry name" value="AMINO ACID TRANSPORTER-RELATED"/>
    <property type="match status" value="1"/>
</dbReference>
<feature type="transmembrane region" description="Helical" evidence="6">
    <location>
        <begin position="21"/>
        <end position="41"/>
    </location>
</feature>
<dbReference type="PIRSF" id="PIRSF006060">
    <property type="entry name" value="AA_transporter"/>
    <property type="match status" value="1"/>
</dbReference>
<evidence type="ECO:0000256" key="6">
    <source>
        <dbReference type="SAM" id="Phobius"/>
    </source>
</evidence>
<feature type="transmembrane region" description="Helical" evidence="6">
    <location>
        <begin position="390"/>
        <end position="409"/>
    </location>
</feature>
<keyword evidence="2" id="KW-1003">Cell membrane</keyword>
<feature type="transmembrane region" description="Helical" evidence="6">
    <location>
        <begin position="156"/>
        <end position="177"/>
    </location>
</feature>
<name>A0AA42BQ95_9BACI</name>
<reference evidence="7" key="1">
    <citation type="submission" date="2022-07" db="EMBL/GenBank/DDBJ databases">
        <authorList>
            <person name="Li W.-J."/>
            <person name="Deng Q.-Q."/>
        </authorList>
    </citation>
    <scope>NUCLEOTIDE SEQUENCE</scope>
    <source>
        <strain evidence="7">SYSU M60031</strain>
    </source>
</reference>
<feature type="transmembrane region" description="Helical" evidence="6">
    <location>
        <begin position="197"/>
        <end position="219"/>
    </location>
</feature>
<dbReference type="RefSeq" id="WP_254758132.1">
    <property type="nucleotide sequence ID" value="NZ_JANCLT010000003.1"/>
</dbReference>
<sequence length="446" mass="48489">MSLDQFGYKQELKRALTFWDLVIYGMIFMVPIAPFGVYGYIADASEGMVALAYTIGMSGMIFTAFSYARMSEAFPIAGSVYAYAQRGINPHIGFLSGWAILLDYILIPSLLYVVSAAALGALLPSVPIWVWIVAFIGINTVINVFGIEFTAKANKVILILEFIILGIFLVVGIYALYHGAGSGTLTAKPIYNAGEFNLALVMGAVSIAVLSFLGFDGISTLSEEVKGGSRVIGKATVTALLIVGVLFIAQTWVASDLSQGLKLTNLDTAFYDIAGAQVGEWLKDLTIIATAFSWGIANALAAQAAISRILFSMGRDRRLPAMFAKVHPRYKTPYVSTLFVAGLSLIVGLFFQAQIAMLTSIVNFGALTGFLMLHISVVNHYIIRQKSKDYVRHLLFPIIGFIIIGYVLYGMDRNAIWLGLAWVALGAVYLGFQMKRNKNQPASLDL</sequence>
<comment type="subcellular location">
    <subcellularLocation>
        <location evidence="1">Cell membrane</location>
        <topology evidence="1">Multi-pass membrane protein</topology>
    </subcellularLocation>
</comment>
<evidence type="ECO:0000256" key="2">
    <source>
        <dbReference type="ARBA" id="ARBA00022475"/>
    </source>
</evidence>
<dbReference type="Proteomes" id="UP001156102">
    <property type="component" value="Unassembled WGS sequence"/>
</dbReference>
<dbReference type="InterPro" id="IPR002293">
    <property type="entry name" value="AA/rel_permease1"/>
</dbReference>
<dbReference type="EMBL" id="JANCLT010000003">
    <property type="protein sequence ID" value="MCP8968214.1"/>
    <property type="molecule type" value="Genomic_DNA"/>
</dbReference>
<keyword evidence="5 6" id="KW-0472">Membrane</keyword>
<dbReference type="AlphaFoldDB" id="A0AA42BQ95"/>